<feature type="transmembrane region" description="Helical" evidence="7">
    <location>
        <begin position="398"/>
        <end position="421"/>
    </location>
</feature>
<accession>A0AAE3AGZ1</accession>
<feature type="transmembrane region" description="Helical" evidence="7">
    <location>
        <begin position="433"/>
        <end position="452"/>
    </location>
</feature>
<dbReference type="InterPro" id="IPR035906">
    <property type="entry name" value="MetI-like_sf"/>
</dbReference>
<dbReference type="InterPro" id="IPR050366">
    <property type="entry name" value="BP-dependent_transpt_permease"/>
</dbReference>
<keyword evidence="5 7" id="KW-1133">Transmembrane helix</keyword>
<reference evidence="10" key="1">
    <citation type="submission" date="2021-10" db="EMBL/GenBank/DDBJ databases">
        <title>Anaerobic single-cell dispensing facilitates the cultivation of human gut bacteria.</title>
        <authorList>
            <person name="Afrizal A."/>
        </authorList>
    </citation>
    <scope>NUCLEOTIDE SEQUENCE</scope>
    <source>
        <strain evidence="10">CLA-AA-H272</strain>
    </source>
</reference>
<dbReference type="EMBL" id="JAJEPW010000089">
    <property type="protein sequence ID" value="MCC2130978.1"/>
    <property type="molecule type" value="Genomic_DNA"/>
</dbReference>
<keyword evidence="6 7" id="KW-0472">Membrane</keyword>
<evidence type="ECO:0000256" key="2">
    <source>
        <dbReference type="ARBA" id="ARBA00022448"/>
    </source>
</evidence>
<feature type="region of interest" description="Disordered" evidence="8">
    <location>
        <begin position="276"/>
        <end position="306"/>
    </location>
</feature>
<dbReference type="AlphaFoldDB" id="A0AAE3AGZ1"/>
<keyword evidence="4 7" id="KW-0812">Transmembrane</keyword>
<evidence type="ECO:0000313" key="11">
    <source>
        <dbReference type="Proteomes" id="UP001199319"/>
    </source>
</evidence>
<comment type="similarity">
    <text evidence="7">Belongs to the binding-protein-dependent transport system permease family.</text>
</comment>
<keyword evidence="11" id="KW-1185">Reference proteome</keyword>
<feature type="region of interest" description="Disordered" evidence="8">
    <location>
        <begin position="1"/>
        <end position="36"/>
    </location>
</feature>
<keyword evidence="2 7" id="KW-0813">Transport</keyword>
<dbReference type="PANTHER" id="PTHR43386:SF1">
    <property type="entry name" value="D,D-DIPEPTIDE TRANSPORT SYSTEM PERMEASE PROTEIN DDPC-RELATED"/>
    <property type="match status" value="1"/>
</dbReference>
<comment type="caution">
    <text evidence="10">The sequence shown here is derived from an EMBL/GenBank/DDBJ whole genome shotgun (WGS) entry which is preliminary data.</text>
</comment>
<name>A0AAE3AGZ1_9FIRM</name>
<evidence type="ECO:0000313" key="10">
    <source>
        <dbReference type="EMBL" id="MCC2130978.1"/>
    </source>
</evidence>
<dbReference type="CDD" id="cd06261">
    <property type="entry name" value="TM_PBP2"/>
    <property type="match status" value="1"/>
</dbReference>
<feature type="compositionally biased region" description="Acidic residues" evidence="8">
    <location>
        <begin position="276"/>
        <end position="286"/>
    </location>
</feature>
<feature type="domain" description="ABC transmembrane type-1" evidence="9">
    <location>
        <begin position="363"/>
        <end position="561"/>
    </location>
</feature>
<dbReference type="Pfam" id="PF00528">
    <property type="entry name" value="BPD_transp_1"/>
    <property type="match status" value="1"/>
</dbReference>
<evidence type="ECO:0000256" key="4">
    <source>
        <dbReference type="ARBA" id="ARBA00022692"/>
    </source>
</evidence>
<feature type="transmembrane region" description="Helical" evidence="7">
    <location>
        <begin position="540"/>
        <end position="564"/>
    </location>
</feature>
<dbReference type="InterPro" id="IPR000515">
    <property type="entry name" value="MetI-like"/>
</dbReference>
<feature type="compositionally biased region" description="Basic and acidic residues" evidence="8">
    <location>
        <begin position="1"/>
        <end position="30"/>
    </location>
</feature>
<evidence type="ECO:0000256" key="7">
    <source>
        <dbReference type="RuleBase" id="RU363032"/>
    </source>
</evidence>
<evidence type="ECO:0000256" key="5">
    <source>
        <dbReference type="ARBA" id="ARBA00022989"/>
    </source>
</evidence>
<dbReference type="RefSeq" id="WP_302930101.1">
    <property type="nucleotide sequence ID" value="NZ_JAJEPW010000089.1"/>
</dbReference>
<keyword evidence="3" id="KW-1003">Cell membrane</keyword>
<feature type="transmembrane region" description="Helical" evidence="7">
    <location>
        <begin position="487"/>
        <end position="520"/>
    </location>
</feature>
<gene>
    <name evidence="10" type="ORF">LKD37_16005</name>
</gene>
<dbReference type="InterPro" id="IPR025966">
    <property type="entry name" value="OppC_N"/>
</dbReference>
<dbReference type="PANTHER" id="PTHR43386">
    <property type="entry name" value="OLIGOPEPTIDE TRANSPORT SYSTEM PERMEASE PROTEIN APPC"/>
    <property type="match status" value="1"/>
</dbReference>
<comment type="subcellular location">
    <subcellularLocation>
        <location evidence="1 7">Cell membrane</location>
        <topology evidence="1 7">Multi-pass membrane protein</topology>
    </subcellularLocation>
</comment>
<proteinExistence type="inferred from homology"/>
<dbReference type="SUPFAM" id="SSF161098">
    <property type="entry name" value="MetI-like"/>
    <property type="match status" value="1"/>
</dbReference>
<dbReference type="Pfam" id="PF12911">
    <property type="entry name" value="OppC_N"/>
    <property type="match status" value="1"/>
</dbReference>
<evidence type="ECO:0000256" key="8">
    <source>
        <dbReference type="SAM" id="MobiDB-lite"/>
    </source>
</evidence>
<organism evidence="10 11">
    <name type="scientific">Brotocaccenecus cirricatena</name>
    <dbReference type="NCBI Taxonomy" id="3064195"/>
    <lineage>
        <taxon>Bacteria</taxon>
        <taxon>Bacillati</taxon>
        <taxon>Bacillota</taxon>
        <taxon>Clostridia</taxon>
        <taxon>Eubacteriales</taxon>
        <taxon>Oscillospiraceae</taxon>
        <taxon>Brotocaccenecus</taxon>
    </lineage>
</organism>
<feature type="transmembrane region" description="Helical" evidence="7">
    <location>
        <begin position="63"/>
        <end position="84"/>
    </location>
</feature>
<evidence type="ECO:0000256" key="3">
    <source>
        <dbReference type="ARBA" id="ARBA00022475"/>
    </source>
</evidence>
<dbReference type="Gene3D" id="1.10.3720.10">
    <property type="entry name" value="MetI-like"/>
    <property type="match status" value="1"/>
</dbReference>
<dbReference type="Proteomes" id="UP001199319">
    <property type="component" value="Unassembled WGS sequence"/>
</dbReference>
<protein>
    <submittedName>
        <fullName evidence="10">ABC transporter permease</fullName>
    </submittedName>
</protein>
<evidence type="ECO:0000259" key="9">
    <source>
        <dbReference type="PROSITE" id="PS50928"/>
    </source>
</evidence>
<evidence type="ECO:0000256" key="1">
    <source>
        <dbReference type="ARBA" id="ARBA00004651"/>
    </source>
</evidence>
<dbReference type="PROSITE" id="PS50928">
    <property type="entry name" value="ABC_TM1"/>
    <property type="match status" value="1"/>
</dbReference>
<feature type="compositionally biased region" description="Polar residues" evidence="8">
    <location>
        <begin position="289"/>
        <end position="306"/>
    </location>
</feature>
<evidence type="ECO:0000256" key="6">
    <source>
        <dbReference type="ARBA" id="ARBA00023136"/>
    </source>
</evidence>
<dbReference type="GO" id="GO:0055085">
    <property type="term" value="P:transmembrane transport"/>
    <property type="evidence" value="ECO:0007669"/>
    <property type="project" value="InterPro"/>
</dbReference>
<sequence>MADRKDKINEQQAEQEIREEIREEMKHADQEPAQEQYSLNDDRRVKVLSPGMLVAKRFIRNRMAVTGLVILVFMFVFSFIGGLISPYGQDQFFYTDKTIRRDFGAAKENTEFQYASNNDEVFGLTAQARAMLAIQQGKTTFSNKSDNFTLTKVSDDFYSVEYNGQVVGYAGKELVNASAKDSTLSFDFKYQALLASASGAKEFTADGVAYTLAEDGSITSQDGADVAYVSNIIVNAISPDVFLTRDFKEKLYAAIATAENGKAAFSYTDESLIVAEEPEEEPDTEEPSSGINTEDPNAPTQEDTPTSATAEYDLEYDPATMSWKILQEKPSRQYDQYSFPSKDHWLGTDMYGMDMLTRLMYGGRVSLLIGFIVIIIETVIGVIFGGISGYFGGWVDNLIMRIVDIFYCIPSMPIIIILGAAMDASRVDPTIRMVYLMLILGFLGWAGIARLVRGQILSLREQEYMTAAEACGLSVSRRIFKHLIPNVIPQLIVTCTMGLGSVIIMEATLSFLGLGVKFPFASWGNIISDVNDTHVLTTYWFIWIPAGVLLLLTVLAFNLVGDGLRDAFDPKMKR</sequence>
<dbReference type="GO" id="GO:0005886">
    <property type="term" value="C:plasma membrane"/>
    <property type="evidence" value="ECO:0007669"/>
    <property type="project" value="UniProtKB-SubCell"/>
</dbReference>
<feature type="transmembrane region" description="Helical" evidence="7">
    <location>
        <begin position="367"/>
        <end position="391"/>
    </location>
</feature>